<proteinExistence type="predicted"/>
<dbReference type="Proteomes" id="UP001165960">
    <property type="component" value="Unassembled WGS sequence"/>
</dbReference>
<comment type="caution">
    <text evidence="1">The sequence shown here is derived from an EMBL/GenBank/DDBJ whole genome shotgun (WGS) entry which is preliminary data.</text>
</comment>
<keyword evidence="2" id="KW-1185">Reference proteome</keyword>
<accession>A0ACC2SN39</accession>
<evidence type="ECO:0000313" key="1">
    <source>
        <dbReference type="EMBL" id="KAJ9063773.1"/>
    </source>
</evidence>
<protein>
    <submittedName>
        <fullName evidence="1">Uncharacterized protein</fullName>
    </submittedName>
</protein>
<gene>
    <name evidence="1" type="ORF">DSO57_1037491</name>
</gene>
<sequence>MLYFQASMELIKLLCDRAVFLLMLVGYVAWKNTTGPSHWAALVSKFGDFELVLVGTMVVSTVFYAAFSGIFALIDLVMLPKDSLYGVRLQPKKIPSWSLYKKALPVVLFNFTVLALPKALGLIIIYILLHLAMLPSQQVFIHFCPLQLYCCVM</sequence>
<name>A0ACC2SN39_9FUNG</name>
<dbReference type="EMBL" id="QTSX02004665">
    <property type="protein sequence ID" value="KAJ9063773.1"/>
    <property type="molecule type" value="Genomic_DNA"/>
</dbReference>
<evidence type="ECO:0000313" key="2">
    <source>
        <dbReference type="Proteomes" id="UP001165960"/>
    </source>
</evidence>
<reference evidence="1" key="1">
    <citation type="submission" date="2022-04" db="EMBL/GenBank/DDBJ databases">
        <title>Genome of the entomopathogenic fungus Entomophthora muscae.</title>
        <authorList>
            <person name="Elya C."/>
            <person name="Lovett B.R."/>
            <person name="Lee E."/>
            <person name="Macias A.M."/>
            <person name="Hajek A.E."/>
            <person name="De Bivort B.L."/>
            <person name="Kasson M.T."/>
            <person name="De Fine Licht H.H."/>
            <person name="Stajich J.E."/>
        </authorList>
    </citation>
    <scope>NUCLEOTIDE SEQUENCE</scope>
    <source>
        <strain evidence="1">Berkeley</strain>
    </source>
</reference>
<organism evidence="1 2">
    <name type="scientific">Entomophthora muscae</name>
    <dbReference type="NCBI Taxonomy" id="34485"/>
    <lineage>
        <taxon>Eukaryota</taxon>
        <taxon>Fungi</taxon>
        <taxon>Fungi incertae sedis</taxon>
        <taxon>Zoopagomycota</taxon>
        <taxon>Entomophthoromycotina</taxon>
        <taxon>Entomophthoromycetes</taxon>
        <taxon>Entomophthorales</taxon>
        <taxon>Entomophthoraceae</taxon>
        <taxon>Entomophthora</taxon>
    </lineage>
</organism>